<keyword evidence="1" id="KW-0472">Membrane</keyword>
<feature type="transmembrane region" description="Helical" evidence="1">
    <location>
        <begin position="82"/>
        <end position="103"/>
    </location>
</feature>
<dbReference type="AlphaFoldDB" id="A0A256EZU7"/>
<comment type="caution">
    <text evidence="2">The sequence shown here is derived from an EMBL/GenBank/DDBJ whole genome shotgun (WGS) entry which is preliminary data.</text>
</comment>
<keyword evidence="1" id="KW-0812">Transmembrane</keyword>
<name>A0A256EZU7_9HYPH</name>
<gene>
    <name evidence="2" type="ORF">CEV32_2861</name>
</gene>
<feature type="transmembrane region" description="Helical" evidence="1">
    <location>
        <begin position="109"/>
        <end position="127"/>
    </location>
</feature>
<protein>
    <submittedName>
        <fullName evidence="2">Putative membrane protein</fullName>
    </submittedName>
</protein>
<feature type="transmembrane region" description="Helical" evidence="1">
    <location>
        <begin position="15"/>
        <end position="34"/>
    </location>
</feature>
<accession>A0A256EZU7</accession>
<dbReference type="EMBL" id="NNRK01000035">
    <property type="protein sequence ID" value="OYR08149.1"/>
    <property type="molecule type" value="Genomic_DNA"/>
</dbReference>
<sequence length="137" mass="15364">MSCRHATYPDERQRAGYLALGLLLVAAALVGSHVRLMPSALFVFVALLCFLQLSSKALCWLETNRITRRLIDTWRRLGTWPRLFRLYLLAVPAVICLAALAFGPRALCLEFVINGILCAGLLLFVGPQRRQTKHVTK</sequence>
<dbReference type="Proteomes" id="UP000216345">
    <property type="component" value="Unassembled WGS sequence"/>
</dbReference>
<evidence type="ECO:0000313" key="3">
    <source>
        <dbReference type="Proteomes" id="UP000216345"/>
    </source>
</evidence>
<proteinExistence type="predicted"/>
<feature type="transmembrane region" description="Helical" evidence="1">
    <location>
        <begin position="40"/>
        <end position="61"/>
    </location>
</feature>
<evidence type="ECO:0000256" key="1">
    <source>
        <dbReference type="SAM" id="Phobius"/>
    </source>
</evidence>
<dbReference type="InterPro" id="IPR007401">
    <property type="entry name" value="DUF454"/>
</dbReference>
<organism evidence="2 3">
    <name type="scientific">Brucella rhizosphaerae</name>
    <dbReference type="NCBI Taxonomy" id="571254"/>
    <lineage>
        <taxon>Bacteria</taxon>
        <taxon>Pseudomonadati</taxon>
        <taxon>Pseudomonadota</taxon>
        <taxon>Alphaproteobacteria</taxon>
        <taxon>Hyphomicrobiales</taxon>
        <taxon>Brucellaceae</taxon>
        <taxon>Brucella/Ochrobactrum group</taxon>
        <taxon>Brucella</taxon>
    </lineage>
</organism>
<evidence type="ECO:0000313" key="2">
    <source>
        <dbReference type="EMBL" id="OYR08149.1"/>
    </source>
</evidence>
<keyword evidence="1" id="KW-1133">Transmembrane helix</keyword>
<reference evidence="2 3" key="1">
    <citation type="submission" date="2017-07" db="EMBL/GenBank/DDBJ databases">
        <title>Phylogenetic study on the rhizospheric bacterium Ochrobactrum sp. A44.</title>
        <authorList>
            <person name="Krzyzanowska D.M."/>
            <person name="Ossowicki A."/>
            <person name="Rajewska M."/>
            <person name="Maciag T."/>
            <person name="Kaczynski Z."/>
            <person name="Czerwicka M."/>
            <person name="Jafra S."/>
        </authorList>
    </citation>
    <scope>NUCLEOTIDE SEQUENCE [LARGE SCALE GENOMIC DNA]</scope>
    <source>
        <strain evidence="2 3">PR17</strain>
    </source>
</reference>
<keyword evidence="3" id="KW-1185">Reference proteome</keyword>
<dbReference type="Pfam" id="PF04304">
    <property type="entry name" value="DUF454"/>
    <property type="match status" value="1"/>
</dbReference>